<dbReference type="InterPro" id="IPR050706">
    <property type="entry name" value="Cyclic-di-GMP_PDE-like"/>
</dbReference>
<dbReference type="PROSITE" id="PS50112">
    <property type="entry name" value="PAS"/>
    <property type="match status" value="1"/>
</dbReference>
<dbReference type="Pfam" id="PF00072">
    <property type="entry name" value="Response_reg"/>
    <property type="match status" value="1"/>
</dbReference>
<feature type="domain" description="Response regulatory" evidence="2">
    <location>
        <begin position="9"/>
        <end position="123"/>
    </location>
</feature>
<dbReference type="SMART" id="SM00448">
    <property type="entry name" value="REC"/>
    <property type="match status" value="1"/>
</dbReference>
<sequence length="500" mass="57967">MNININELTLLYVEDNSETRELTTIILQSYFNNVITAKNGVDGLHKFQNYAVDLIITDIEMPELDGISMIKQIRSINKDIPILVISAYNDTNYLMESIQQSVQGYIIKPIQRKQFKEAISKIKNTIVQKYSQEENNSLLKQYQEITDHSAIVSKTTFQGIITYVNDAFCKVSGYSREELIGHNHNIVRDTEEPLEIFKELWRTISKEKKTWKGVLRNQTKQGSYYYVHTSIKPILDNNEKIKEFISSRVVITDIIRPKQIIQEKTSAINKHVVTMVEEAISTSNIISYFQPIVDNKTLEIIKYESLLRLIDEHENIISPYLFLEDIKDLKCYLQVTLMVLEDTNASISINISMSDILNKKINKKVFELLEIYKDQSHRITFELLEDEQSKKINLIRNFITQIRAYNVQIAIDDFGVGYSNFERIMQYKPDIIKIDGSLIKNIVSDDYSKNMIEAIVMFAKKENILSIAEYVENKEIFDIISALGVDCSQGYYFGKPEKLT</sequence>
<dbReference type="SMART" id="SM00086">
    <property type="entry name" value="PAC"/>
    <property type="match status" value="1"/>
</dbReference>
<dbReference type="InterPro" id="IPR001789">
    <property type="entry name" value="Sig_transdc_resp-reg_receiver"/>
</dbReference>
<dbReference type="PROSITE" id="PS50883">
    <property type="entry name" value="EAL"/>
    <property type="match status" value="1"/>
</dbReference>
<dbReference type="SUPFAM" id="SSF55785">
    <property type="entry name" value="PYP-like sensor domain (PAS domain)"/>
    <property type="match status" value="1"/>
</dbReference>
<dbReference type="CDD" id="cd01948">
    <property type="entry name" value="EAL"/>
    <property type="match status" value="1"/>
</dbReference>
<dbReference type="GO" id="GO:0000160">
    <property type="term" value="P:phosphorelay signal transduction system"/>
    <property type="evidence" value="ECO:0007669"/>
    <property type="project" value="InterPro"/>
</dbReference>
<dbReference type="Gene3D" id="3.20.20.450">
    <property type="entry name" value="EAL domain"/>
    <property type="match status" value="1"/>
</dbReference>
<dbReference type="InterPro" id="IPR001610">
    <property type="entry name" value="PAC"/>
</dbReference>
<evidence type="ECO:0000259" key="4">
    <source>
        <dbReference type="PROSITE" id="PS50883"/>
    </source>
</evidence>
<dbReference type="InterPro" id="IPR035919">
    <property type="entry name" value="EAL_sf"/>
</dbReference>
<dbReference type="SMART" id="SM00052">
    <property type="entry name" value="EAL"/>
    <property type="match status" value="1"/>
</dbReference>
<dbReference type="AlphaFoldDB" id="A0A6S6T2T4"/>
<dbReference type="PANTHER" id="PTHR33121">
    <property type="entry name" value="CYCLIC DI-GMP PHOSPHODIESTERASE PDEF"/>
    <property type="match status" value="1"/>
</dbReference>
<organism evidence="5">
    <name type="scientific">uncultured Sulfurovum sp</name>
    <dbReference type="NCBI Taxonomy" id="269237"/>
    <lineage>
        <taxon>Bacteria</taxon>
        <taxon>Pseudomonadati</taxon>
        <taxon>Campylobacterota</taxon>
        <taxon>Epsilonproteobacteria</taxon>
        <taxon>Campylobacterales</taxon>
        <taxon>Sulfurovaceae</taxon>
        <taxon>Sulfurovum</taxon>
        <taxon>environmental samples</taxon>
    </lineage>
</organism>
<feature type="domain" description="EAL" evidence="4">
    <location>
        <begin position="269"/>
        <end position="500"/>
    </location>
</feature>
<dbReference type="PANTHER" id="PTHR33121:SF71">
    <property type="entry name" value="OXYGEN SENSOR PROTEIN DOSP"/>
    <property type="match status" value="1"/>
</dbReference>
<dbReference type="GO" id="GO:0071111">
    <property type="term" value="F:cyclic-guanylate-specific phosphodiesterase activity"/>
    <property type="evidence" value="ECO:0007669"/>
    <property type="project" value="InterPro"/>
</dbReference>
<keyword evidence="1" id="KW-0597">Phosphoprotein</keyword>
<dbReference type="PROSITE" id="PS50110">
    <property type="entry name" value="RESPONSE_REGULATORY"/>
    <property type="match status" value="1"/>
</dbReference>
<dbReference type="CDD" id="cd00130">
    <property type="entry name" value="PAS"/>
    <property type="match status" value="1"/>
</dbReference>
<evidence type="ECO:0000313" key="5">
    <source>
        <dbReference type="EMBL" id="CAA6813582.1"/>
    </source>
</evidence>
<dbReference type="InterPro" id="IPR035965">
    <property type="entry name" value="PAS-like_dom_sf"/>
</dbReference>
<dbReference type="NCBIfam" id="TIGR00229">
    <property type="entry name" value="sensory_box"/>
    <property type="match status" value="1"/>
</dbReference>
<dbReference type="InterPro" id="IPR001633">
    <property type="entry name" value="EAL_dom"/>
</dbReference>
<feature type="domain" description="PAS" evidence="3">
    <location>
        <begin position="158"/>
        <end position="193"/>
    </location>
</feature>
<dbReference type="EMBL" id="CACVAP010000072">
    <property type="protein sequence ID" value="CAA6813582.1"/>
    <property type="molecule type" value="Genomic_DNA"/>
</dbReference>
<gene>
    <name evidence="5" type="ORF">HELGO_WM19784</name>
</gene>
<evidence type="ECO:0000259" key="2">
    <source>
        <dbReference type="PROSITE" id="PS50110"/>
    </source>
</evidence>
<dbReference type="Gene3D" id="3.30.450.20">
    <property type="entry name" value="PAS domain"/>
    <property type="match status" value="1"/>
</dbReference>
<reference evidence="5" key="1">
    <citation type="submission" date="2020-01" db="EMBL/GenBank/DDBJ databases">
        <authorList>
            <person name="Meier V. D."/>
            <person name="Meier V D."/>
        </authorList>
    </citation>
    <scope>NUCLEOTIDE SEQUENCE</scope>
    <source>
        <strain evidence="5">HLG_WM_MAG_06</strain>
    </source>
</reference>
<evidence type="ECO:0000256" key="1">
    <source>
        <dbReference type="PROSITE-ProRule" id="PRU00169"/>
    </source>
</evidence>
<evidence type="ECO:0000259" key="3">
    <source>
        <dbReference type="PROSITE" id="PS50112"/>
    </source>
</evidence>
<dbReference type="SMART" id="SM00091">
    <property type="entry name" value="PAS"/>
    <property type="match status" value="1"/>
</dbReference>
<dbReference type="InterPro" id="IPR000014">
    <property type="entry name" value="PAS"/>
</dbReference>
<proteinExistence type="predicted"/>
<dbReference type="SUPFAM" id="SSF141868">
    <property type="entry name" value="EAL domain-like"/>
    <property type="match status" value="1"/>
</dbReference>
<name>A0A6S6T2T4_9BACT</name>
<dbReference type="Pfam" id="PF13426">
    <property type="entry name" value="PAS_9"/>
    <property type="match status" value="1"/>
</dbReference>
<accession>A0A6S6T2T4</accession>
<dbReference type="Pfam" id="PF00563">
    <property type="entry name" value="EAL"/>
    <property type="match status" value="1"/>
</dbReference>
<dbReference type="InterPro" id="IPR011006">
    <property type="entry name" value="CheY-like_superfamily"/>
</dbReference>
<dbReference type="SUPFAM" id="SSF52172">
    <property type="entry name" value="CheY-like"/>
    <property type="match status" value="1"/>
</dbReference>
<protein>
    <submittedName>
        <fullName evidence="5">Diguanylate cyclase/phosphodiesterase (GGDEF &amp; EAL domains) with PAS/PAC sensor(S)</fullName>
    </submittedName>
</protein>
<dbReference type="Gene3D" id="3.40.50.2300">
    <property type="match status" value="1"/>
</dbReference>
<dbReference type="CDD" id="cd17536">
    <property type="entry name" value="REC_YesN-like"/>
    <property type="match status" value="1"/>
</dbReference>
<feature type="modified residue" description="4-aspartylphosphate" evidence="1">
    <location>
        <position position="58"/>
    </location>
</feature>